<keyword evidence="3" id="KW-1185">Reference proteome</keyword>
<gene>
    <name evidence="2" type="ORF">PIB30_109659</name>
</gene>
<dbReference type="EMBL" id="JASCZI010186987">
    <property type="protein sequence ID" value="MED6190813.1"/>
    <property type="molecule type" value="Genomic_DNA"/>
</dbReference>
<evidence type="ECO:0000256" key="1">
    <source>
        <dbReference type="SAM" id="MobiDB-lite"/>
    </source>
</evidence>
<organism evidence="2 3">
    <name type="scientific">Stylosanthes scabra</name>
    <dbReference type="NCBI Taxonomy" id="79078"/>
    <lineage>
        <taxon>Eukaryota</taxon>
        <taxon>Viridiplantae</taxon>
        <taxon>Streptophyta</taxon>
        <taxon>Embryophyta</taxon>
        <taxon>Tracheophyta</taxon>
        <taxon>Spermatophyta</taxon>
        <taxon>Magnoliopsida</taxon>
        <taxon>eudicotyledons</taxon>
        <taxon>Gunneridae</taxon>
        <taxon>Pentapetalae</taxon>
        <taxon>rosids</taxon>
        <taxon>fabids</taxon>
        <taxon>Fabales</taxon>
        <taxon>Fabaceae</taxon>
        <taxon>Papilionoideae</taxon>
        <taxon>50 kb inversion clade</taxon>
        <taxon>dalbergioids sensu lato</taxon>
        <taxon>Dalbergieae</taxon>
        <taxon>Pterocarpus clade</taxon>
        <taxon>Stylosanthes</taxon>
    </lineage>
</organism>
<comment type="caution">
    <text evidence="2">The sequence shown here is derived from an EMBL/GenBank/DDBJ whole genome shotgun (WGS) entry which is preliminary data.</text>
</comment>
<name>A0ABU6X1G1_9FABA</name>
<evidence type="ECO:0000313" key="3">
    <source>
        <dbReference type="Proteomes" id="UP001341840"/>
    </source>
</evidence>
<protein>
    <submittedName>
        <fullName evidence="2">Uncharacterized protein</fullName>
    </submittedName>
</protein>
<reference evidence="2 3" key="1">
    <citation type="journal article" date="2023" name="Plants (Basel)">
        <title>Bridging the Gap: Combining Genomics and Transcriptomics Approaches to Understand Stylosanthes scabra, an Orphan Legume from the Brazilian Caatinga.</title>
        <authorList>
            <person name="Ferreira-Neto J.R.C."/>
            <person name="da Silva M.D."/>
            <person name="Binneck E."/>
            <person name="de Melo N.F."/>
            <person name="da Silva R.H."/>
            <person name="de Melo A.L.T.M."/>
            <person name="Pandolfi V."/>
            <person name="Bustamante F.O."/>
            <person name="Brasileiro-Vidal A.C."/>
            <person name="Benko-Iseppon A.M."/>
        </authorList>
    </citation>
    <scope>NUCLEOTIDE SEQUENCE [LARGE SCALE GENOMIC DNA]</scope>
    <source>
        <tissue evidence="2">Leaves</tissue>
    </source>
</reference>
<feature type="region of interest" description="Disordered" evidence="1">
    <location>
        <begin position="28"/>
        <end position="85"/>
    </location>
</feature>
<evidence type="ECO:0000313" key="2">
    <source>
        <dbReference type="EMBL" id="MED6190813.1"/>
    </source>
</evidence>
<sequence length="85" mass="9742">MAEFKLIYYEEIFTFPIGNVIEVFHLTPPPKPPRKRIQQLKVGNAEVRKESPGRKAKMRRNPSGKISDEKGSRNPPPQSNGKKKK</sequence>
<feature type="non-terminal residue" evidence="2">
    <location>
        <position position="85"/>
    </location>
</feature>
<accession>A0ABU6X1G1</accession>
<dbReference type="Proteomes" id="UP001341840">
    <property type="component" value="Unassembled WGS sequence"/>
</dbReference>
<proteinExistence type="predicted"/>